<sequence>MEEGLLPRSSVPETKSNTKSIADGDSSVTSVVVLSTLVSICGSFAYGCTAGYSSPAESGIMEDLQLSVAAYSVFGSLTTVGGIIGSLMNGIIPDLIGRKGTMWLSELLCIFGWLAIAFSKGAWLLDIGRLSTGIGAGMIAYVVPIYIAEITPKDVRGGFTQASQLMMTCGFSLMFYLGTIVSWRTLAFIGSVPCLLQVFGLFFIPDSPRWLAKIGREKESETTLQSFRGKNADISQEAADIKDYTKTFERDSEAGILNMFQRRYAYSLLIGVGLMALQQLGGSTAIGYYASSIFEEADFSTSLGTVSMAIILIPASCVSTLLIDKSGRRPLLLASNSGMCLCFLIIALAFCVQDFHPFKNVTPVLVYVCMMGFNIAMSLGMAGIPSVIMSEIFPINIKGSAGSLTTIVRWFFAFLSSYTFNFMMQWSPAGTFFIFAGICALAVLFVAVLVPETKDRTLEEIQASLTYLPE</sequence>
<gene>
    <name evidence="1" type="ORF">Pint_19947</name>
</gene>
<dbReference type="Proteomes" id="UP001163603">
    <property type="component" value="Chromosome 13"/>
</dbReference>
<protein>
    <submittedName>
        <fullName evidence="1">Uncharacterized protein</fullName>
    </submittedName>
</protein>
<keyword evidence="2" id="KW-1185">Reference proteome</keyword>
<proteinExistence type="predicted"/>
<organism evidence="1 2">
    <name type="scientific">Pistacia integerrima</name>
    <dbReference type="NCBI Taxonomy" id="434235"/>
    <lineage>
        <taxon>Eukaryota</taxon>
        <taxon>Viridiplantae</taxon>
        <taxon>Streptophyta</taxon>
        <taxon>Embryophyta</taxon>
        <taxon>Tracheophyta</taxon>
        <taxon>Spermatophyta</taxon>
        <taxon>Magnoliopsida</taxon>
        <taxon>eudicotyledons</taxon>
        <taxon>Gunneridae</taxon>
        <taxon>Pentapetalae</taxon>
        <taxon>rosids</taxon>
        <taxon>malvids</taxon>
        <taxon>Sapindales</taxon>
        <taxon>Anacardiaceae</taxon>
        <taxon>Pistacia</taxon>
    </lineage>
</organism>
<evidence type="ECO:0000313" key="1">
    <source>
        <dbReference type="EMBL" id="KAJ0014561.1"/>
    </source>
</evidence>
<accession>A0ACC0XDB3</accession>
<evidence type="ECO:0000313" key="2">
    <source>
        <dbReference type="Proteomes" id="UP001163603"/>
    </source>
</evidence>
<comment type="caution">
    <text evidence="1">The sequence shown here is derived from an EMBL/GenBank/DDBJ whole genome shotgun (WGS) entry which is preliminary data.</text>
</comment>
<reference evidence="2" key="1">
    <citation type="journal article" date="2023" name="G3 (Bethesda)">
        <title>Genome assembly and association tests identify interacting loci associated with vigor, precocity, and sex in interspecific pistachio rootstocks.</title>
        <authorList>
            <person name="Palmer W."/>
            <person name="Jacygrad E."/>
            <person name="Sagayaradj S."/>
            <person name="Cavanaugh K."/>
            <person name="Han R."/>
            <person name="Bertier L."/>
            <person name="Beede B."/>
            <person name="Kafkas S."/>
            <person name="Golino D."/>
            <person name="Preece J."/>
            <person name="Michelmore R."/>
        </authorList>
    </citation>
    <scope>NUCLEOTIDE SEQUENCE [LARGE SCALE GENOMIC DNA]</scope>
</reference>
<dbReference type="EMBL" id="CM047748">
    <property type="protein sequence ID" value="KAJ0014561.1"/>
    <property type="molecule type" value="Genomic_DNA"/>
</dbReference>
<name>A0ACC0XDB3_9ROSI</name>